<keyword evidence="10 14" id="KW-0326">Glycosidase</keyword>
<dbReference type="InterPro" id="IPR000743">
    <property type="entry name" value="Glyco_hydro_28"/>
</dbReference>
<dbReference type="InterPro" id="IPR011050">
    <property type="entry name" value="Pectin_lyase_fold/virulence"/>
</dbReference>
<comment type="catalytic activity">
    <reaction evidence="12">
        <text>(1,4-alpha-D-galacturonosyl)n+m + H2O = (1,4-alpha-D-galacturonosyl)n + (1,4-alpha-D-galacturonosyl)m.</text>
        <dbReference type="EC" id="3.2.1.15"/>
    </reaction>
</comment>
<comment type="subcellular location">
    <subcellularLocation>
        <location evidence="1">Secreted</location>
    </subcellularLocation>
</comment>
<gene>
    <name evidence="16" type="ORF">IFR04_015142</name>
</gene>
<evidence type="ECO:0000256" key="1">
    <source>
        <dbReference type="ARBA" id="ARBA00004613"/>
    </source>
</evidence>
<comment type="similarity">
    <text evidence="2 14">Belongs to the glycosyl hydrolase 28 family.</text>
</comment>
<dbReference type="PANTHER" id="PTHR31884:SF9">
    <property type="entry name" value="ENDOPOLYGALACTURONASE D-RELATED"/>
    <property type="match status" value="1"/>
</dbReference>
<dbReference type="InterPro" id="IPR050434">
    <property type="entry name" value="Glycosyl_hydrlase_28"/>
</dbReference>
<feature type="signal peptide" evidence="15">
    <location>
        <begin position="1"/>
        <end position="18"/>
    </location>
</feature>
<accession>A0A8H7VYT4</accession>
<comment type="function">
    <text evidence="13">Involved in maceration and soft-rotting of plant tissue. Hydrolyzes the 1,4-alpha glycosidic bonds of de-esterified pectate in the smooth region of the plant cell wall.</text>
</comment>
<evidence type="ECO:0000256" key="9">
    <source>
        <dbReference type="ARBA" id="ARBA00023180"/>
    </source>
</evidence>
<dbReference type="Gene3D" id="2.160.20.10">
    <property type="entry name" value="Single-stranded right-handed beta-helix, Pectin lyase-like"/>
    <property type="match status" value="1"/>
</dbReference>
<evidence type="ECO:0000256" key="15">
    <source>
        <dbReference type="SAM" id="SignalP"/>
    </source>
</evidence>
<dbReference type="FunFam" id="2.160.20.10:FF:000002">
    <property type="entry name" value="Endopolygalacturonase D"/>
    <property type="match status" value="1"/>
</dbReference>
<keyword evidence="7 14" id="KW-0378">Hydrolase</keyword>
<evidence type="ECO:0000256" key="10">
    <source>
        <dbReference type="ARBA" id="ARBA00023295"/>
    </source>
</evidence>
<organism evidence="16 17">
    <name type="scientific">Cadophora malorum</name>
    <dbReference type="NCBI Taxonomy" id="108018"/>
    <lineage>
        <taxon>Eukaryota</taxon>
        <taxon>Fungi</taxon>
        <taxon>Dikarya</taxon>
        <taxon>Ascomycota</taxon>
        <taxon>Pezizomycotina</taxon>
        <taxon>Leotiomycetes</taxon>
        <taxon>Helotiales</taxon>
        <taxon>Ploettnerulaceae</taxon>
        <taxon>Cadophora</taxon>
    </lineage>
</organism>
<dbReference type="SUPFAM" id="SSF51126">
    <property type="entry name" value="Pectin lyase-like"/>
    <property type="match status" value="1"/>
</dbReference>
<keyword evidence="8" id="KW-1015">Disulfide bond</keyword>
<dbReference type="AlphaFoldDB" id="A0A8H7VYT4"/>
<dbReference type="EC" id="3.2.1.15" evidence="3"/>
<sequence length="367" mass="38202">MHSTLLFALLSTASSVFAAESCICTQFSQIADAVSNCTDITLQGIVAPTNSTINLAKLKKNSVVTFAGTTSFEFTNSSDFNPISFGGKNVTITMAPGGVIEGNGSLYWDGLGSNGGVPKPNTFIKVKMTEGSVIENLLIKNWPVHGFAVDGSSDLTIRNIFMDNRAGDAPNALSGGKNAAHNSDGFGVKSSSNVRIENCTVYNQDDCVAVTSGNNITTSGMFCSGTHGLSIGSIGGKSNNNVTNVLFTDSVLTNSTNGARIKSNFNTTGYIANITYQNIFMTNASDYGIDVQQDYLNGGPTGIPSNGVIIENVLFKNVTGTAAGKGSINYYVLCGEGSCSNIVFEDVSITGGQNASSCNYPESGCPA</sequence>
<protein>
    <recommendedName>
        <fullName evidence="3">endo-polygalacturonase</fullName>
        <ecNumber evidence="3">3.2.1.15</ecNumber>
    </recommendedName>
</protein>
<keyword evidence="11" id="KW-0961">Cell wall biogenesis/degradation</keyword>
<dbReference type="EMBL" id="JAFJYH010000445">
    <property type="protein sequence ID" value="KAG4411731.1"/>
    <property type="molecule type" value="Genomic_DNA"/>
</dbReference>
<name>A0A8H7VYT4_9HELO</name>
<dbReference type="PANTHER" id="PTHR31884">
    <property type="entry name" value="POLYGALACTURONASE"/>
    <property type="match status" value="1"/>
</dbReference>
<dbReference type="Pfam" id="PF00295">
    <property type="entry name" value="Glyco_hydro_28"/>
    <property type="match status" value="1"/>
</dbReference>
<evidence type="ECO:0000313" key="17">
    <source>
        <dbReference type="Proteomes" id="UP000664132"/>
    </source>
</evidence>
<evidence type="ECO:0000256" key="6">
    <source>
        <dbReference type="ARBA" id="ARBA00022737"/>
    </source>
</evidence>
<evidence type="ECO:0000256" key="5">
    <source>
        <dbReference type="ARBA" id="ARBA00022729"/>
    </source>
</evidence>
<dbReference type="GO" id="GO:0045490">
    <property type="term" value="P:pectin catabolic process"/>
    <property type="evidence" value="ECO:0007669"/>
    <property type="project" value="TreeGrafter"/>
</dbReference>
<evidence type="ECO:0000256" key="2">
    <source>
        <dbReference type="ARBA" id="ARBA00008834"/>
    </source>
</evidence>
<evidence type="ECO:0000313" key="16">
    <source>
        <dbReference type="EMBL" id="KAG4411731.1"/>
    </source>
</evidence>
<dbReference type="OrthoDB" id="1546079at2759"/>
<dbReference type="GO" id="GO:0071555">
    <property type="term" value="P:cell wall organization"/>
    <property type="evidence" value="ECO:0007669"/>
    <property type="project" value="UniProtKB-KW"/>
</dbReference>
<evidence type="ECO:0000256" key="7">
    <source>
        <dbReference type="ARBA" id="ARBA00022801"/>
    </source>
</evidence>
<evidence type="ECO:0000256" key="11">
    <source>
        <dbReference type="ARBA" id="ARBA00023316"/>
    </source>
</evidence>
<evidence type="ECO:0000256" key="3">
    <source>
        <dbReference type="ARBA" id="ARBA00012736"/>
    </source>
</evidence>
<keyword evidence="4" id="KW-0964">Secreted</keyword>
<dbReference type="Proteomes" id="UP000664132">
    <property type="component" value="Unassembled WGS sequence"/>
</dbReference>
<dbReference type="SMART" id="SM00710">
    <property type="entry name" value="PbH1"/>
    <property type="match status" value="7"/>
</dbReference>
<evidence type="ECO:0000256" key="13">
    <source>
        <dbReference type="ARBA" id="ARBA00037707"/>
    </source>
</evidence>
<keyword evidence="5 15" id="KW-0732">Signal</keyword>
<proteinExistence type="inferred from homology"/>
<keyword evidence="6" id="KW-0677">Repeat</keyword>
<dbReference type="InterPro" id="IPR012334">
    <property type="entry name" value="Pectin_lyas_fold"/>
</dbReference>
<feature type="chain" id="PRO_5034471222" description="endo-polygalacturonase" evidence="15">
    <location>
        <begin position="19"/>
        <end position="367"/>
    </location>
</feature>
<keyword evidence="17" id="KW-1185">Reference proteome</keyword>
<dbReference type="GO" id="GO:0005576">
    <property type="term" value="C:extracellular region"/>
    <property type="evidence" value="ECO:0007669"/>
    <property type="project" value="UniProtKB-SubCell"/>
</dbReference>
<comment type="caution">
    <text evidence="16">The sequence shown here is derived from an EMBL/GenBank/DDBJ whole genome shotgun (WGS) entry which is preliminary data.</text>
</comment>
<evidence type="ECO:0000256" key="4">
    <source>
        <dbReference type="ARBA" id="ARBA00022525"/>
    </source>
</evidence>
<evidence type="ECO:0000256" key="12">
    <source>
        <dbReference type="ARBA" id="ARBA00034074"/>
    </source>
</evidence>
<reference evidence="16" key="1">
    <citation type="submission" date="2021-02" db="EMBL/GenBank/DDBJ databases">
        <title>Genome sequence Cadophora malorum strain M34.</title>
        <authorList>
            <person name="Stefanovic E."/>
            <person name="Vu D."/>
            <person name="Scully C."/>
            <person name="Dijksterhuis J."/>
            <person name="Roader J."/>
            <person name="Houbraken J."/>
        </authorList>
    </citation>
    <scope>NUCLEOTIDE SEQUENCE</scope>
    <source>
        <strain evidence="16">M34</strain>
    </source>
</reference>
<evidence type="ECO:0000256" key="14">
    <source>
        <dbReference type="RuleBase" id="RU361169"/>
    </source>
</evidence>
<evidence type="ECO:0000256" key="8">
    <source>
        <dbReference type="ARBA" id="ARBA00023157"/>
    </source>
</evidence>
<dbReference type="GO" id="GO:0004650">
    <property type="term" value="F:polygalacturonase activity"/>
    <property type="evidence" value="ECO:0007669"/>
    <property type="project" value="UniProtKB-EC"/>
</dbReference>
<dbReference type="InterPro" id="IPR006626">
    <property type="entry name" value="PbH1"/>
</dbReference>
<keyword evidence="9" id="KW-0325">Glycoprotein</keyword>